<dbReference type="Pfam" id="PF09337">
    <property type="entry name" value="zf-H2C2"/>
    <property type="match status" value="1"/>
</dbReference>
<feature type="domain" description="Zinc finger H2C2-type histone UAS binding" evidence="2">
    <location>
        <begin position="707"/>
        <end position="745"/>
    </location>
</feature>
<dbReference type="InterPro" id="IPR015416">
    <property type="entry name" value="Znf_H2C2_histone_UAS-bd"/>
</dbReference>
<dbReference type="Proteomes" id="UP000095728">
    <property type="component" value="Unassembled WGS sequence"/>
</dbReference>
<name>A0A1E5R0U6_9ASCO</name>
<dbReference type="InterPro" id="IPR052742">
    <property type="entry name" value="Mito_N-acetyltransferase"/>
</dbReference>
<feature type="region of interest" description="Disordered" evidence="1">
    <location>
        <begin position="825"/>
        <end position="875"/>
    </location>
</feature>
<dbReference type="FunCoup" id="A0A1E5R0U6">
    <property type="interactions" value="1278"/>
</dbReference>
<dbReference type="Gene3D" id="3.40.630.30">
    <property type="match status" value="1"/>
</dbReference>
<feature type="compositionally biased region" description="Low complexity" evidence="1">
    <location>
        <begin position="181"/>
        <end position="192"/>
    </location>
</feature>
<dbReference type="PANTHER" id="PTHR43138">
    <property type="entry name" value="ACETYLTRANSFERASE, GNAT FAMILY"/>
    <property type="match status" value="1"/>
</dbReference>
<evidence type="ECO:0000313" key="3">
    <source>
        <dbReference type="EMBL" id="OEJ80519.1"/>
    </source>
</evidence>
<dbReference type="Gene3D" id="1.10.340.70">
    <property type="match status" value="1"/>
</dbReference>
<dbReference type="InterPro" id="IPR016181">
    <property type="entry name" value="Acyl_CoA_acyltransferase"/>
</dbReference>
<protein>
    <submittedName>
        <fullName evidence="3">Protein SPT10</fullName>
    </submittedName>
</protein>
<feature type="region of interest" description="Disordered" evidence="1">
    <location>
        <begin position="34"/>
        <end position="144"/>
    </location>
</feature>
<feature type="region of interest" description="Disordered" evidence="1">
    <location>
        <begin position="169"/>
        <end position="223"/>
    </location>
</feature>
<organism evidence="3 4">
    <name type="scientific">Hanseniaspora osmophila</name>
    <dbReference type="NCBI Taxonomy" id="56408"/>
    <lineage>
        <taxon>Eukaryota</taxon>
        <taxon>Fungi</taxon>
        <taxon>Dikarya</taxon>
        <taxon>Ascomycota</taxon>
        <taxon>Saccharomycotina</taxon>
        <taxon>Saccharomycetes</taxon>
        <taxon>Saccharomycodales</taxon>
        <taxon>Saccharomycodaceae</taxon>
        <taxon>Hanseniaspora</taxon>
    </lineage>
</organism>
<evidence type="ECO:0000256" key="1">
    <source>
        <dbReference type="SAM" id="MobiDB-lite"/>
    </source>
</evidence>
<feature type="compositionally biased region" description="Acidic residues" evidence="1">
    <location>
        <begin position="38"/>
        <end position="78"/>
    </location>
</feature>
<dbReference type="EMBL" id="LPNM01000012">
    <property type="protein sequence ID" value="OEJ80519.1"/>
    <property type="molecule type" value="Genomic_DNA"/>
</dbReference>
<dbReference type="OrthoDB" id="3972196at2759"/>
<reference evidence="4" key="1">
    <citation type="journal article" date="2016" name="Genome Announc.">
        <title>Genome sequences of three species of Hanseniaspora isolated from spontaneous wine fermentations.</title>
        <authorList>
            <person name="Sternes P.R."/>
            <person name="Lee D."/>
            <person name="Kutyna D.R."/>
            <person name="Borneman A.R."/>
        </authorList>
    </citation>
    <scope>NUCLEOTIDE SEQUENCE [LARGE SCALE GENOMIC DNA]</scope>
    <source>
        <strain evidence="4">AWRI3579</strain>
    </source>
</reference>
<feature type="compositionally biased region" description="Acidic residues" evidence="1">
    <location>
        <begin position="256"/>
        <end position="287"/>
    </location>
</feature>
<evidence type="ECO:0000259" key="2">
    <source>
        <dbReference type="Pfam" id="PF09337"/>
    </source>
</evidence>
<feature type="compositionally biased region" description="Polar residues" evidence="1">
    <location>
        <begin position="837"/>
        <end position="847"/>
    </location>
</feature>
<dbReference type="SUPFAM" id="SSF55729">
    <property type="entry name" value="Acyl-CoA N-acyltransferases (Nat)"/>
    <property type="match status" value="1"/>
</dbReference>
<feature type="region of interest" description="Disordered" evidence="1">
    <location>
        <begin position="249"/>
        <end position="288"/>
    </location>
</feature>
<feature type="compositionally biased region" description="Basic and acidic residues" evidence="1">
    <location>
        <begin position="108"/>
        <end position="124"/>
    </location>
</feature>
<dbReference type="PANTHER" id="PTHR43138:SF2">
    <property type="entry name" value="PROTEIN SPT10"/>
    <property type="match status" value="1"/>
</dbReference>
<evidence type="ECO:0000313" key="4">
    <source>
        <dbReference type="Proteomes" id="UP000095728"/>
    </source>
</evidence>
<dbReference type="AlphaFoldDB" id="A0A1E5R0U6"/>
<sequence length="875" mass="100083">MDESNLLQLNGLSDDGDDRLHEYQQEYLLHAQLWQQEYNEEEDEDYVVDEEHEMNNDEDDDDDDDEDEDGGEEEEETEEEKKEAGDKTLASPNHQRPTNDVVAVGPNHHSDSKLKKYVEERSINEEEVEEEDDEDEDEEDYEEDLELLDDAEDELQDLYEYEKYYNNPNYRNFLEQHTRQQKQMQQQQQLQQRSHHLPDNIDQQLIQEELQKTPQSNQQQIQSQQVLIAEHNRKNLAAELETLNKQSISTVHLSDNDDDDDGDYEEDDTAENDDDDADGQDDREMDDSAAQRDFVGHQPKAQHENLEGYTSLPEPCSVVLNDGETMATLYPIFPANPGYLPQTLVSFLLDEFNMEIEKGETLPFYDQLTLNEFKNEWFTSSQKIAKNPLEKFNPHEGMVCVMILGEIKDLEITKIKSGISKSKKLNNIQWEKQCLGAFNIKPAFPGRSSHICTSTFLVNAGIRGKGIGRIMVEVFLDWAPRLGFSLAQFPLIYETNVGIRKIFESLDFQQIGHLPNSGILKGYDTPIGSVFYYKDLMLLDENREANNLIVNSTTLHNVQDSMQEHRLGSKTKTGNNQTYQTDNLHIHDTGEEKTLLSKKKIPVLDSSGKNTATTFATSSSFANPAVALPARTWSKDIDAEGNMEKYTRIAYFLTTGSYPPAIDRQEKAKLRASRSRYQVDEEGRLYMNGKEVIYNMQHQLDLVKKIHALKHVGINKLTRLVNKDYYWPGIKNAVTDVIKNCAHCKNDIKKTVKQKRATGRIVKTGKAPTQIYMGHSIPIKRLHSRNVPAQAAKHNHSLVGNQNGYIHQSSTNPYLAAAISSLHSMNNDPADRKEKTTSISEQMQQNHRVPKFPKSYEAENDASNVFSSNTGNVEY</sequence>
<feature type="compositionally biased region" description="Acidic residues" evidence="1">
    <location>
        <begin position="125"/>
        <end position="144"/>
    </location>
</feature>
<keyword evidence="4" id="KW-1185">Reference proteome</keyword>
<dbReference type="GO" id="GO:0005634">
    <property type="term" value="C:nucleus"/>
    <property type="evidence" value="ECO:0007669"/>
    <property type="project" value="TreeGrafter"/>
</dbReference>
<accession>A0A1E5R0U6</accession>
<feature type="compositionally biased region" description="Polar residues" evidence="1">
    <location>
        <begin position="861"/>
        <end position="875"/>
    </location>
</feature>
<comment type="caution">
    <text evidence="3">The sequence shown here is derived from an EMBL/GenBank/DDBJ whole genome shotgun (WGS) entry which is preliminary data.</text>
</comment>
<gene>
    <name evidence="3" type="ORF">AWRI3579_g4422</name>
</gene>
<proteinExistence type="predicted"/>
<dbReference type="InParanoid" id="A0A1E5R0U6"/>